<dbReference type="InterPro" id="IPR025714">
    <property type="entry name" value="Methyltranfer_dom"/>
</dbReference>
<evidence type="ECO:0000256" key="2">
    <source>
        <dbReference type="ARBA" id="ARBA00022691"/>
    </source>
</evidence>
<evidence type="ECO:0000313" key="10">
    <source>
        <dbReference type="EMBL" id="RLQ20449.1"/>
    </source>
</evidence>
<evidence type="ECO:0000256" key="7">
    <source>
        <dbReference type="ARBA" id="ARBA00047943"/>
    </source>
</evidence>
<name>A0A3L7DV92_9GAMM</name>
<dbReference type="PANTHER" id="PTHR43675">
    <property type="entry name" value="ARSENITE METHYLTRANSFERASE"/>
    <property type="match status" value="1"/>
</dbReference>
<keyword evidence="10" id="KW-0489">Methyltransferase</keyword>
<evidence type="ECO:0000256" key="5">
    <source>
        <dbReference type="ARBA" id="ARBA00034545"/>
    </source>
</evidence>
<dbReference type="GO" id="GO:0032259">
    <property type="term" value="P:methylation"/>
    <property type="evidence" value="ECO:0007669"/>
    <property type="project" value="UniProtKB-KW"/>
</dbReference>
<protein>
    <recommendedName>
        <fullName evidence="5">Arsenite methyltransferase</fullName>
        <ecNumber evidence="4">2.1.1.137</ecNumber>
    </recommendedName>
</protein>
<comment type="caution">
    <text evidence="10">The sequence shown here is derived from an EMBL/GenBank/DDBJ whole genome shotgun (WGS) entry which is preliminary data.</text>
</comment>
<dbReference type="Proteomes" id="UP000265509">
    <property type="component" value="Unassembled WGS sequence"/>
</dbReference>
<dbReference type="EC" id="2.1.1.137" evidence="4"/>
<comment type="similarity">
    <text evidence="3">Belongs to the methyltransferase superfamily. Arsenite methyltransferase family.</text>
</comment>
<accession>A0A3L7DV92</accession>
<comment type="catalytic activity">
    <reaction evidence="7">
        <text>arsenic triglutathione + 2 [thioredoxin]-dithiol + 2 S-adenosyl-L-methionine + H2O = dimethylarsinous acid + 2 [thioredoxin]-disulfide + 3 glutathione + 2 S-adenosyl-L-homocysteine + 2 H(+)</text>
        <dbReference type="Rhea" id="RHEA:69464"/>
        <dbReference type="Rhea" id="RHEA-COMP:10698"/>
        <dbReference type="Rhea" id="RHEA-COMP:10700"/>
        <dbReference type="ChEBI" id="CHEBI:15377"/>
        <dbReference type="ChEBI" id="CHEBI:15378"/>
        <dbReference type="ChEBI" id="CHEBI:23808"/>
        <dbReference type="ChEBI" id="CHEBI:29950"/>
        <dbReference type="ChEBI" id="CHEBI:50058"/>
        <dbReference type="ChEBI" id="CHEBI:57856"/>
        <dbReference type="ChEBI" id="CHEBI:57925"/>
        <dbReference type="ChEBI" id="CHEBI:59789"/>
        <dbReference type="ChEBI" id="CHEBI:183640"/>
        <dbReference type="EC" id="2.1.1.137"/>
    </reaction>
</comment>
<gene>
    <name evidence="10" type="ORF">DWB85_17695</name>
</gene>
<dbReference type="NCBIfam" id="NF008823">
    <property type="entry name" value="PRK11873.1"/>
    <property type="match status" value="1"/>
</dbReference>
<evidence type="ECO:0000259" key="9">
    <source>
        <dbReference type="Pfam" id="PF13847"/>
    </source>
</evidence>
<dbReference type="Gene3D" id="3.40.50.150">
    <property type="entry name" value="Vaccinia Virus protein VP39"/>
    <property type="match status" value="1"/>
</dbReference>
<evidence type="ECO:0000256" key="8">
    <source>
        <dbReference type="ARBA" id="ARBA00048428"/>
    </source>
</evidence>
<feature type="domain" description="Methyltransferase" evidence="9">
    <location>
        <begin position="66"/>
        <end position="210"/>
    </location>
</feature>
<dbReference type="InterPro" id="IPR029063">
    <property type="entry name" value="SAM-dependent_MTases_sf"/>
</dbReference>
<evidence type="ECO:0000256" key="6">
    <source>
        <dbReference type="ARBA" id="ARBA00047941"/>
    </source>
</evidence>
<dbReference type="GO" id="GO:0030791">
    <property type="term" value="F:arsenite methyltransferase activity"/>
    <property type="evidence" value="ECO:0007669"/>
    <property type="project" value="UniProtKB-EC"/>
</dbReference>
<keyword evidence="1 10" id="KW-0808">Transferase</keyword>
<comment type="catalytic activity">
    <reaction evidence="6">
        <text>arsenic triglutathione + [thioredoxin]-dithiol + S-adenosyl-L-methionine + 2 H2O = methylarsonous acid + [thioredoxin]-disulfide + 3 glutathione + S-adenosyl-L-homocysteine + H(+)</text>
        <dbReference type="Rhea" id="RHEA:69460"/>
        <dbReference type="Rhea" id="RHEA-COMP:10698"/>
        <dbReference type="Rhea" id="RHEA-COMP:10700"/>
        <dbReference type="ChEBI" id="CHEBI:15377"/>
        <dbReference type="ChEBI" id="CHEBI:15378"/>
        <dbReference type="ChEBI" id="CHEBI:17826"/>
        <dbReference type="ChEBI" id="CHEBI:29950"/>
        <dbReference type="ChEBI" id="CHEBI:50058"/>
        <dbReference type="ChEBI" id="CHEBI:57856"/>
        <dbReference type="ChEBI" id="CHEBI:57925"/>
        <dbReference type="ChEBI" id="CHEBI:59789"/>
        <dbReference type="ChEBI" id="CHEBI:183640"/>
        <dbReference type="EC" id="2.1.1.137"/>
    </reaction>
</comment>
<sequence length="267" mass="28370">MKASETHDLVRKSYADMLKKAQEQGSCCANSSTAKLAGYGESVTHSEAAGASLGCGNPVAFAGVREGDTVLDLGCGGGLDLLLAAEKTGPGGKVIGVDMTDEMVAAARQNAARAGFDNIEVRKGLIEHLPVEDCSVDWVISNCVINLSPDKKAVFREIARVMKPGARFMISDIVVGDLPELIRESVAAWSACVAGAISENDYNDGLREAGLEGVEVSERLVYDAAQLRAILSEDIPDFDLDCDQVDGLLQQYAGSVWSARFMGRKPR</sequence>
<evidence type="ECO:0000256" key="1">
    <source>
        <dbReference type="ARBA" id="ARBA00022679"/>
    </source>
</evidence>
<dbReference type="CDD" id="cd02440">
    <property type="entry name" value="AdoMet_MTases"/>
    <property type="match status" value="1"/>
</dbReference>
<dbReference type="SUPFAM" id="SSF53335">
    <property type="entry name" value="S-adenosyl-L-methionine-dependent methyltransferases"/>
    <property type="match status" value="1"/>
</dbReference>
<proteinExistence type="inferred from homology"/>
<keyword evidence="2" id="KW-0949">S-adenosyl-L-methionine</keyword>
<dbReference type="Pfam" id="PF13847">
    <property type="entry name" value="Methyltransf_31"/>
    <property type="match status" value="1"/>
</dbReference>
<evidence type="ECO:0000313" key="11">
    <source>
        <dbReference type="Proteomes" id="UP000265509"/>
    </source>
</evidence>
<evidence type="ECO:0000256" key="4">
    <source>
        <dbReference type="ARBA" id="ARBA00034521"/>
    </source>
</evidence>
<dbReference type="OrthoDB" id="9772751at2"/>
<comment type="catalytic activity">
    <reaction evidence="8">
        <text>arsenic triglutathione + 3 [thioredoxin]-dithiol + 3 S-adenosyl-L-methionine = trimethylarsine + 3 [thioredoxin]-disulfide + 3 glutathione + 3 S-adenosyl-L-homocysteine + 3 H(+)</text>
        <dbReference type="Rhea" id="RHEA:69432"/>
        <dbReference type="Rhea" id="RHEA-COMP:10698"/>
        <dbReference type="Rhea" id="RHEA-COMP:10700"/>
        <dbReference type="ChEBI" id="CHEBI:15378"/>
        <dbReference type="ChEBI" id="CHEBI:27130"/>
        <dbReference type="ChEBI" id="CHEBI:29950"/>
        <dbReference type="ChEBI" id="CHEBI:50058"/>
        <dbReference type="ChEBI" id="CHEBI:57856"/>
        <dbReference type="ChEBI" id="CHEBI:57925"/>
        <dbReference type="ChEBI" id="CHEBI:59789"/>
        <dbReference type="ChEBI" id="CHEBI:183640"/>
        <dbReference type="EC" id="2.1.1.137"/>
    </reaction>
</comment>
<dbReference type="RefSeq" id="WP_117957199.1">
    <property type="nucleotide sequence ID" value="NZ_QRAN01000027.1"/>
</dbReference>
<dbReference type="AlphaFoldDB" id="A0A3L7DV92"/>
<dbReference type="EMBL" id="QRAN01000027">
    <property type="protein sequence ID" value="RLQ20449.1"/>
    <property type="molecule type" value="Genomic_DNA"/>
</dbReference>
<dbReference type="InterPro" id="IPR026669">
    <property type="entry name" value="Arsenite_MeTrfase-like"/>
</dbReference>
<keyword evidence="11" id="KW-1185">Reference proteome</keyword>
<evidence type="ECO:0000256" key="3">
    <source>
        <dbReference type="ARBA" id="ARBA00034487"/>
    </source>
</evidence>
<organism evidence="10 11">
    <name type="scientific">Seongchinamella sediminis</name>
    <dbReference type="NCBI Taxonomy" id="2283635"/>
    <lineage>
        <taxon>Bacteria</taxon>
        <taxon>Pseudomonadati</taxon>
        <taxon>Pseudomonadota</taxon>
        <taxon>Gammaproteobacteria</taxon>
        <taxon>Cellvibrionales</taxon>
        <taxon>Halieaceae</taxon>
        <taxon>Seongchinamella</taxon>
    </lineage>
</organism>
<reference evidence="10 11" key="1">
    <citation type="submission" date="2018-07" db="EMBL/GenBank/DDBJ databases">
        <title>Halioglobus sp. genome submission.</title>
        <authorList>
            <person name="Ye M.-Q."/>
            <person name="Du Z.-J."/>
        </authorList>
    </citation>
    <scope>NUCLEOTIDE SEQUENCE [LARGE SCALE GENOMIC DNA]</scope>
    <source>
        <strain evidence="10 11">U0301</strain>
    </source>
</reference>
<dbReference type="PANTHER" id="PTHR43675:SF8">
    <property type="entry name" value="ARSENITE METHYLTRANSFERASE"/>
    <property type="match status" value="1"/>
</dbReference>